<sequence>MKLSLRLVGALVVASSTSSASAKKNMNDGVYYIANSETYDSVYKSEYFDVYSPPIRSKYSEVFWTGMDPVPIPQNIVDRFRNQTMAIVGYEVDQVRVDSATGKEVPVPITHAYNHHYVATMHNSKKGRVVQKKLSQEELDAMEPHHRATMMSHGSDHFVTFEYHNQDDEAYESGAATSPITVFSEANGGEMRLSYHGYPHGYAQLIHSPDTFRVTPMQIDTWNRDYGETPQFHTGPLPQISPVHGDETAIYSGLLECPCSTRRKKIVERNYKLLGQGEECPADQKSVQNATECWAGAQLVAPTSSRVQHNTGDKSKPLGCSLEQREDGVLQVTWNEPNDNDLDEIHATSKSVVAFGTNAINATVTLHETQATLTLVGPVDKWFGMGFGSKNMCRHMEADECVDGGPYAIIVYNDTYVEERYLDFHGKGKVLPVTLQVVSNTVQGGNRTVVLTRPLQGPDERYFSFDAAVPKLDVIMARGCNDTFAQHCGHGTTTLQFMTVDTPMRVCRDGVRGEIDGRGFNEHRCAKFPTGVLLDQGNPTCSIETYVGGLSCCIHGHSLLDKDQEIPWADQILEYRMKFRFYFEDYTPAATTNDMPSHLQMARFYWQTEASAGEYDITPCPPGTPSSQCVQVITSQWKVQALLQDTKWSNMWGTGPNSTKAEGIELINAMPHCHAPSCLSMELYNADTGQLLCHVQPKPGKSTNKVYDELGYLAIPPCLWSHNPDDGLMEPPFLSTDTNLLSIKRNNNTVGHFGEMASWQMRGVVVMHREDSQKKRAQVVNAAAKKAQGNEKAADGARTSVRKGRPEV</sequence>
<evidence type="ECO:0000256" key="2">
    <source>
        <dbReference type="SAM" id="SignalP"/>
    </source>
</evidence>
<dbReference type="EMBL" id="CAICTM010000229">
    <property type="protein sequence ID" value="CAB9505419.1"/>
    <property type="molecule type" value="Genomic_DNA"/>
</dbReference>
<dbReference type="OrthoDB" id="43999at2759"/>
<evidence type="ECO:0000313" key="3">
    <source>
        <dbReference type="EMBL" id="CAB9505419.1"/>
    </source>
</evidence>
<protein>
    <submittedName>
        <fullName evidence="3">Stress up-regulated Nod 19</fullName>
    </submittedName>
</protein>
<accession>A0A9N8DMR8</accession>
<comment type="caution">
    <text evidence="3">The sequence shown here is derived from an EMBL/GenBank/DDBJ whole genome shotgun (WGS) entry which is preliminary data.</text>
</comment>
<feature type="signal peptide" evidence="2">
    <location>
        <begin position="1"/>
        <end position="22"/>
    </location>
</feature>
<proteinExistence type="predicted"/>
<keyword evidence="2" id="KW-0732">Signal</keyword>
<organism evidence="3 4">
    <name type="scientific">Seminavis robusta</name>
    <dbReference type="NCBI Taxonomy" id="568900"/>
    <lineage>
        <taxon>Eukaryota</taxon>
        <taxon>Sar</taxon>
        <taxon>Stramenopiles</taxon>
        <taxon>Ochrophyta</taxon>
        <taxon>Bacillariophyta</taxon>
        <taxon>Bacillariophyceae</taxon>
        <taxon>Bacillariophycidae</taxon>
        <taxon>Naviculales</taxon>
        <taxon>Naviculaceae</taxon>
        <taxon>Seminavis</taxon>
    </lineage>
</organism>
<evidence type="ECO:0000256" key="1">
    <source>
        <dbReference type="SAM" id="MobiDB-lite"/>
    </source>
</evidence>
<feature type="region of interest" description="Disordered" evidence="1">
    <location>
        <begin position="781"/>
        <end position="808"/>
    </location>
</feature>
<gene>
    <name evidence="3" type="ORF">SEMRO_230_G093360.1</name>
</gene>
<dbReference type="AlphaFoldDB" id="A0A9N8DMR8"/>
<dbReference type="Proteomes" id="UP001153069">
    <property type="component" value="Unassembled WGS sequence"/>
</dbReference>
<reference evidence="3" key="1">
    <citation type="submission" date="2020-06" db="EMBL/GenBank/DDBJ databases">
        <authorList>
            <consortium name="Plant Systems Biology data submission"/>
        </authorList>
    </citation>
    <scope>NUCLEOTIDE SEQUENCE</scope>
    <source>
        <strain evidence="3">D6</strain>
    </source>
</reference>
<evidence type="ECO:0000313" key="4">
    <source>
        <dbReference type="Proteomes" id="UP001153069"/>
    </source>
</evidence>
<name>A0A9N8DMR8_9STRA</name>
<feature type="chain" id="PRO_5040114461" evidence="2">
    <location>
        <begin position="23"/>
        <end position="808"/>
    </location>
</feature>
<keyword evidence="4" id="KW-1185">Reference proteome</keyword>